<comment type="caution">
    <text evidence="3">The sequence shown here is derived from an EMBL/GenBank/DDBJ whole genome shotgun (WGS) entry which is preliminary data.</text>
</comment>
<evidence type="ECO:0000256" key="1">
    <source>
        <dbReference type="SAM" id="MobiDB-lite"/>
    </source>
</evidence>
<keyword evidence="2" id="KW-0732">Signal</keyword>
<dbReference type="OrthoDB" id="5178481at2"/>
<feature type="chain" id="PRO_5039670596" description="Lipoprotein" evidence="2">
    <location>
        <begin position="22"/>
        <end position="280"/>
    </location>
</feature>
<organism evidence="3 4">
    <name type="scientific">Nonomuraea polychroma</name>
    <dbReference type="NCBI Taxonomy" id="46176"/>
    <lineage>
        <taxon>Bacteria</taxon>
        <taxon>Bacillati</taxon>
        <taxon>Actinomycetota</taxon>
        <taxon>Actinomycetes</taxon>
        <taxon>Streptosporangiales</taxon>
        <taxon>Streptosporangiaceae</taxon>
        <taxon>Nonomuraea</taxon>
    </lineage>
</organism>
<evidence type="ECO:0000256" key="2">
    <source>
        <dbReference type="SAM" id="SignalP"/>
    </source>
</evidence>
<keyword evidence="4" id="KW-1185">Reference proteome</keyword>
<proteinExistence type="predicted"/>
<feature type="region of interest" description="Disordered" evidence="1">
    <location>
        <begin position="98"/>
        <end position="137"/>
    </location>
</feature>
<accession>A0A438MRU1</accession>
<dbReference type="RefSeq" id="WP_127940305.1">
    <property type="nucleotide sequence ID" value="NZ_SAUN01000001.1"/>
</dbReference>
<name>A0A438MRU1_9ACTN</name>
<dbReference type="Proteomes" id="UP000284824">
    <property type="component" value="Unassembled WGS sequence"/>
</dbReference>
<dbReference type="EMBL" id="SAUN01000001">
    <property type="protein sequence ID" value="RVX47946.1"/>
    <property type="molecule type" value="Genomic_DNA"/>
</dbReference>
<sequence length="280" mass="30246">MKRRKTALGLAAALTITSCGAESAASPAPPPRYEASLTVLEGGGHGPQLCSMVAQSLPPQCGGPDVVGWDWSKVEHESQGGVKWGEYRVVGTWDGARLTLTEPPGKPVRGQEDPGGADRFASPCPEPAGGWRPVDPARTTERTMNEAIERARSAKEFAGAWLDRLGPEPDPEQEQTSDARKYVVNLRFTGDLQGREKWIREVWGGALCVTGARHSEAELRAIQREAEKAVGDGLLSASTDEIGNRVTVTTWLAGDDLRRQFDQKYGAGVVVFDSMLKPVR</sequence>
<evidence type="ECO:0000313" key="3">
    <source>
        <dbReference type="EMBL" id="RVX47946.1"/>
    </source>
</evidence>
<gene>
    <name evidence="3" type="ORF">EDD27_10899</name>
</gene>
<dbReference type="PROSITE" id="PS51257">
    <property type="entry name" value="PROKAR_LIPOPROTEIN"/>
    <property type="match status" value="1"/>
</dbReference>
<dbReference type="AlphaFoldDB" id="A0A438MRU1"/>
<protein>
    <recommendedName>
        <fullName evidence="5">Lipoprotein</fullName>
    </recommendedName>
</protein>
<feature type="signal peptide" evidence="2">
    <location>
        <begin position="1"/>
        <end position="21"/>
    </location>
</feature>
<reference evidence="3 4" key="1">
    <citation type="submission" date="2019-01" db="EMBL/GenBank/DDBJ databases">
        <title>Sequencing the genomes of 1000 actinobacteria strains.</title>
        <authorList>
            <person name="Klenk H.-P."/>
        </authorList>
    </citation>
    <scope>NUCLEOTIDE SEQUENCE [LARGE SCALE GENOMIC DNA]</scope>
    <source>
        <strain evidence="3 4">DSM 43925</strain>
    </source>
</reference>
<evidence type="ECO:0008006" key="5">
    <source>
        <dbReference type="Google" id="ProtNLM"/>
    </source>
</evidence>
<evidence type="ECO:0000313" key="4">
    <source>
        <dbReference type="Proteomes" id="UP000284824"/>
    </source>
</evidence>